<keyword evidence="3" id="KW-0949">S-adenosyl-L-methionine</keyword>
<dbReference type="Pfam" id="PF13649">
    <property type="entry name" value="Methyltransf_25"/>
    <property type="match status" value="1"/>
</dbReference>
<proteinExistence type="predicted"/>
<dbReference type="RefSeq" id="WP_261235209.1">
    <property type="nucleotide sequence ID" value="NZ_JAMXFA010000009.1"/>
</dbReference>
<keyword evidence="1 6" id="KW-0489">Methyltransferase</keyword>
<keyword evidence="7" id="KW-1185">Reference proteome</keyword>
<gene>
    <name evidence="6" type="ORF">NG792_08530</name>
</gene>
<dbReference type="GO" id="GO:0008168">
    <property type="term" value="F:methyltransferase activity"/>
    <property type="evidence" value="ECO:0007669"/>
    <property type="project" value="UniProtKB-KW"/>
</dbReference>
<feature type="region of interest" description="Disordered" evidence="4">
    <location>
        <begin position="1"/>
        <end position="21"/>
    </location>
</feature>
<organism evidence="6 7">
    <name type="scientific">Laspinema olomoucense D3b</name>
    <dbReference type="NCBI Taxonomy" id="2953688"/>
    <lineage>
        <taxon>Bacteria</taxon>
        <taxon>Bacillati</taxon>
        <taxon>Cyanobacteriota</taxon>
        <taxon>Cyanophyceae</taxon>
        <taxon>Oscillatoriophycideae</taxon>
        <taxon>Oscillatoriales</taxon>
        <taxon>Laspinemataceae</taxon>
        <taxon>Laspinema</taxon>
        <taxon>Laspinema olomoucense</taxon>
    </lineage>
</organism>
<reference evidence="6 7" key="1">
    <citation type="journal article" date="2022" name="Front. Microbiol.">
        <title>High genomic differentiation and limited gene flow indicate recent cryptic speciation within the genus Laspinema (cyanobacteria).</title>
        <authorList>
            <person name="Stanojkovic A."/>
            <person name="Skoupy S."/>
            <person name="Skaloud P."/>
            <person name="Dvorak P."/>
        </authorList>
    </citation>
    <scope>NUCLEOTIDE SEQUENCE [LARGE SCALE GENOMIC DNA]</scope>
    <source>
        <strain evidence="6 7">D3b</strain>
    </source>
</reference>
<dbReference type="Gene3D" id="3.40.50.150">
    <property type="entry name" value="Vaccinia Virus protein VP39"/>
    <property type="match status" value="1"/>
</dbReference>
<keyword evidence="2" id="KW-0808">Transferase</keyword>
<evidence type="ECO:0000256" key="1">
    <source>
        <dbReference type="ARBA" id="ARBA00022603"/>
    </source>
</evidence>
<evidence type="ECO:0000256" key="3">
    <source>
        <dbReference type="ARBA" id="ARBA00022691"/>
    </source>
</evidence>
<evidence type="ECO:0000259" key="5">
    <source>
        <dbReference type="Pfam" id="PF13649"/>
    </source>
</evidence>
<name>A0ABT2N4Y2_9CYAN</name>
<dbReference type="InterPro" id="IPR041698">
    <property type="entry name" value="Methyltransf_25"/>
</dbReference>
<evidence type="ECO:0000313" key="7">
    <source>
        <dbReference type="Proteomes" id="UP001525961"/>
    </source>
</evidence>
<feature type="domain" description="Methyltransferase" evidence="5">
    <location>
        <begin position="157"/>
        <end position="255"/>
    </location>
</feature>
<protein>
    <submittedName>
        <fullName evidence="6">Class I SAM-dependent methyltransferase</fullName>
    </submittedName>
</protein>
<evidence type="ECO:0000256" key="2">
    <source>
        <dbReference type="ARBA" id="ARBA00022679"/>
    </source>
</evidence>
<dbReference type="InterPro" id="IPR029063">
    <property type="entry name" value="SAM-dependent_MTases_sf"/>
</dbReference>
<accession>A0ABT2N4Y2</accession>
<comment type="caution">
    <text evidence="6">The sequence shown here is derived from an EMBL/GenBank/DDBJ whole genome shotgun (WGS) entry which is preliminary data.</text>
</comment>
<dbReference type="GO" id="GO:0032259">
    <property type="term" value="P:methylation"/>
    <property type="evidence" value="ECO:0007669"/>
    <property type="project" value="UniProtKB-KW"/>
</dbReference>
<dbReference type="EMBL" id="JAMXFA010000009">
    <property type="protein sequence ID" value="MCT7977749.1"/>
    <property type="molecule type" value="Genomic_DNA"/>
</dbReference>
<dbReference type="Proteomes" id="UP001525961">
    <property type="component" value="Unassembled WGS sequence"/>
</dbReference>
<dbReference type="SUPFAM" id="SSF53335">
    <property type="entry name" value="S-adenosyl-L-methionine-dependent methyltransferases"/>
    <property type="match status" value="1"/>
</dbReference>
<sequence length="357" mass="40246">MFPNQIPSSAVPREPLSHPSPQIHEKHFQHLQGQFQARGEILFPCVPELLQLYLDQITTLFSSLNSVIEPTIRAKLPKELENQLISGFATSPHSKLILTYEPSPQGVTLKLKPFISSVADQYQDWVKLREPPLFGTHPDAKVMAVAAQFPDPPRSPILDIGAGTGRNTLPLAQLGYPVDAVELTPAFVEQIQEAAQKQKLPVRGILGDILDRQVKLPPAYYQGVILCEVIASHFGSVSHLRQLFARICDTLRPGGLLLFSLFLAVDNYEPDNLTRELSQVTWSCIFTRSELAQAMDRLPLILLSDESVLEYEREHLPIVAWPPTGWFIKWCQGENLFPLQNQGKPPMELRWILCQRR</sequence>
<dbReference type="PANTHER" id="PTHR43464:SF19">
    <property type="entry name" value="UBIQUINONE BIOSYNTHESIS O-METHYLTRANSFERASE, MITOCHONDRIAL"/>
    <property type="match status" value="1"/>
</dbReference>
<evidence type="ECO:0000256" key="4">
    <source>
        <dbReference type="SAM" id="MobiDB-lite"/>
    </source>
</evidence>
<evidence type="ECO:0000313" key="6">
    <source>
        <dbReference type="EMBL" id="MCT7977749.1"/>
    </source>
</evidence>
<dbReference type="PANTHER" id="PTHR43464">
    <property type="entry name" value="METHYLTRANSFERASE"/>
    <property type="match status" value="1"/>
</dbReference>
<dbReference type="CDD" id="cd02440">
    <property type="entry name" value="AdoMet_MTases"/>
    <property type="match status" value="1"/>
</dbReference>